<gene>
    <name evidence="3" type="ORF">NQ317_007515</name>
</gene>
<evidence type="ECO:0000313" key="3">
    <source>
        <dbReference type="EMBL" id="KAJ8970521.1"/>
    </source>
</evidence>
<evidence type="ECO:0000259" key="1">
    <source>
        <dbReference type="Pfam" id="PF17921"/>
    </source>
</evidence>
<dbReference type="Pfam" id="PF18701">
    <property type="entry name" value="DUF5641"/>
    <property type="match status" value="1"/>
</dbReference>
<keyword evidence="4" id="KW-1185">Reference proteome</keyword>
<sequence length="160" mass="18595">MEMHQKSCHVRVQRLLSSMREKYWVLRGRRDIRSVLQRCVTCKRFDVKPFAIASSPLPADRVRDEVPFEITGVDFAGPLYLKNGIDLGQLKSLNETKLKATIKIGDIVLIGNDFRKRIEWPIRRVVDVMPRKDGCVRLVRVRTSRGELLRPIQRLECSTH</sequence>
<accession>A0ABQ9J0R8</accession>
<dbReference type="Pfam" id="PF17921">
    <property type="entry name" value="Integrase_H2C2"/>
    <property type="match status" value="1"/>
</dbReference>
<dbReference type="EMBL" id="JAPWTJ010001611">
    <property type="protein sequence ID" value="KAJ8970521.1"/>
    <property type="molecule type" value="Genomic_DNA"/>
</dbReference>
<organism evidence="3 4">
    <name type="scientific">Molorchus minor</name>
    <dbReference type="NCBI Taxonomy" id="1323400"/>
    <lineage>
        <taxon>Eukaryota</taxon>
        <taxon>Metazoa</taxon>
        <taxon>Ecdysozoa</taxon>
        <taxon>Arthropoda</taxon>
        <taxon>Hexapoda</taxon>
        <taxon>Insecta</taxon>
        <taxon>Pterygota</taxon>
        <taxon>Neoptera</taxon>
        <taxon>Endopterygota</taxon>
        <taxon>Coleoptera</taxon>
        <taxon>Polyphaga</taxon>
        <taxon>Cucujiformia</taxon>
        <taxon>Chrysomeloidea</taxon>
        <taxon>Cerambycidae</taxon>
        <taxon>Lamiinae</taxon>
        <taxon>Monochamini</taxon>
        <taxon>Molorchus</taxon>
    </lineage>
</organism>
<dbReference type="InterPro" id="IPR041588">
    <property type="entry name" value="Integrase_H2C2"/>
</dbReference>
<evidence type="ECO:0008006" key="5">
    <source>
        <dbReference type="Google" id="ProtNLM"/>
    </source>
</evidence>
<dbReference type="PANTHER" id="PTHR47331">
    <property type="entry name" value="PHD-TYPE DOMAIN-CONTAINING PROTEIN"/>
    <property type="match status" value="1"/>
</dbReference>
<dbReference type="Proteomes" id="UP001162164">
    <property type="component" value="Unassembled WGS sequence"/>
</dbReference>
<evidence type="ECO:0000313" key="4">
    <source>
        <dbReference type="Proteomes" id="UP001162164"/>
    </source>
</evidence>
<comment type="caution">
    <text evidence="3">The sequence shown here is derived from an EMBL/GenBank/DDBJ whole genome shotgun (WGS) entry which is preliminary data.</text>
</comment>
<feature type="domain" description="DUF5641" evidence="2">
    <location>
        <begin position="98"/>
        <end position="155"/>
    </location>
</feature>
<feature type="domain" description="Integrase zinc-binding" evidence="1">
    <location>
        <begin position="2"/>
        <end position="45"/>
    </location>
</feature>
<name>A0ABQ9J0R8_9CUCU</name>
<protein>
    <recommendedName>
        <fullName evidence="5">DUF5641 domain-containing protein</fullName>
    </recommendedName>
</protein>
<dbReference type="InterPro" id="IPR040676">
    <property type="entry name" value="DUF5641"/>
</dbReference>
<proteinExistence type="predicted"/>
<evidence type="ECO:0000259" key="2">
    <source>
        <dbReference type="Pfam" id="PF18701"/>
    </source>
</evidence>
<reference evidence="3" key="1">
    <citation type="journal article" date="2023" name="Insect Mol. Biol.">
        <title>Genome sequencing provides insights into the evolution of gene families encoding plant cell wall-degrading enzymes in longhorned beetles.</title>
        <authorList>
            <person name="Shin N.R."/>
            <person name="Okamura Y."/>
            <person name="Kirsch R."/>
            <person name="Pauchet Y."/>
        </authorList>
    </citation>
    <scope>NUCLEOTIDE SEQUENCE</scope>
    <source>
        <strain evidence="3">MMC_N1</strain>
    </source>
</reference>
<dbReference type="Gene3D" id="1.10.340.70">
    <property type="match status" value="1"/>
</dbReference>